<dbReference type="GO" id="GO:0034450">
    <property type="term" value="F:ubiquitin-ubiquitin ligase activity"/>
    <property type="evidence" value="ECO:0007669"/>
    <property type="project" value="TreeGrafter"/>
</dbReference>
<dbReference type="Pfam" id="PF04564">
    <property type="entry name" value="U-box"/>
    <property type="match status" value="1"/>
</dbReference>
<dbReference type="InterPro" id="IPR039847">
    <property type="entry name" value="Ubox5"/>
</dbReference>
<name>A0AAV7K678_9METZ</name>
<dbReference type="InterPro" id="IPR013083">
    <property type="entry name" value="Znf_RING/FYVE/PHD"/>
</dbReference>
<dbReference type="SUPFAM" id="SSF57850">
    <property type="entry name" value="RING/U-box"/>
    <property type="match status" value="1"/>
</dbReference>
<dbReference type="Gene3D" id="3.30.40.10">
    <property type="entry name" value="Zinc/RING finger domain, C3HC4 (zinc finger)"/>
    <property type="match status" value="1"/>
</dbReference>
<evidence type="ECO:0000313" key="2">
    <source>
        <dbReference type="EMBL" id="KAI6656583.1"/>
    </source>
</evidence>
<comment type="caution">
    <text evidence="2">The sequence shown here is derived from an EMBL/GenBank/DDBJ whole genome shotgun (WGS) entry which is preliminary data.</text>
</comment>
<dbReference type="InterPro" id="IPR045696">
    <property type="entry name" value="Ubox5_N"/>
</dbReference>
<dbReference type="GO" id="GO:0031625">
    <property type="term" value="F:ubiquitin protein ligase binding"/>
    <property type="evidence" value="ECO:0007669"/>
    <property type="project" value="TreeGrafter"/>
</dbReference>
<dbReference type="PANTHER" id="PTHR13492">
    <property type="entry name" value="RING FINGER PROTEIN 37"/>
    <property type="match status" value="1"/>
</dbReference>
<organism evidence="2 3">
    <name type="scientific">Oopsacas minuta</name>
    <dbReference type="NCBI Taxonomy" id="111878"/>
    <lineage>
        <taxon>Eukaryota</taxon>
        <taxon>Metazoa</taxon>
        <taxon>Porifera</taxon>
        <taxon>Hexactinellida</taxon>
        <taxon>Hexasterophora</taxon>
        <taxon>Lyssacinosida</taxon>
        <taxon>Leucopsacidae</taxon>
        <taxon>Oopsacas</taxon>
    </lineage>
</organism>
<dbReference type="Pfam" id="PF19318">
    <property type="entry name" value="DUF5918"/>
    <property type="match status" value="1"/>
</dbReference>
<proteinExistence type="predicted"/>
<dbReference type="AlphaFoldDB" id="A0AAV7K678"/>
<keyword evidence="3" id="KW-1185">Reference proteome</keyword>
<gene>
    <name evidence="2" type="ORF">LOD99_1378</name>
</gene>
<dbReference type="GO" id="GO:0000209">
    <property type="term" value="P:protein polyubiquitination"/>
    <property type="evidence" value="ECO:0007669"/>
    <property type="project" value="TreeGrafter"/>
</dbReference>
<sequence length="403" mass="44798">MLVNICTDLAGITASCNCVYVAEYEPQNLISSTPVLRSYGFRAERYVRGSVIVNIDLSSMKIPFSIAAIVMRGAMRENTSFVADVFVSDGDLEKSIGRLSFGGPNRSSPIGSLVRDRGVCVFDLASVVRGSYISEALVLNKISQSVNMQNTFFIRRTVKGVSVKMNNLRGGISAGLHWLEIWSECRMEPYVISPSLPSLYTGTEIRNLYSSKEGIISTPPTSKVEPTCVPEETPHEFIDQLTYELMKNPVTLPSGNTVDMESIRKLLNQDKPPIDPFTGLSLGQFTPVTNIILRDKISKFKSSKYGASEIGYPQSNTCAIQHNTEFNGTLPPEISTPVDLTEIRKKRLAHFQNDTTFTKRNKIERPHRELLLTTQLPFECTVVEQKPKHNSDTIDLTISEDSS</sequence>
<dbReference type="InterPro" id="IPR003613">
    <property type="entry name" value="Ubox_domain"/>
</dbReference>
<protein>
    <submittedName>
        <fullName evidence="2">RING finger protein 37</fullName>
    </submittedName>
</protein>
<feature type="domain" description="U-box" evidence="1">
    <location>
        <begin position="232"/>
        <end position="307"/>
    </location>
</feature>
<reference evidence="2 3" key="1">
    <citation type="journal article" date="2023" name="BMC Biol.">
        <title>The compact genome of the sponge Oopsacas minuta (Hexactinellida) is lacking key metazoan core genes.</title>
        <authorList>
            <person name="Santini S."/>
            <person name="Schenkelaars Q."/>
            <person name="Jourda C."/>
            <person name="Duchesne M."/>
            <person name="Belahbib H."/>
            <person name="Rocher C."/>
            <person name="Selva M."/>
            <person name="Riesgo A."/>
            <person name="Vervoort M."/>
            <person name="Leys S.P."/>
            <person name="Kodjabachian L."/>
            <person name="Le Bivic A."/>
            <person name="Borchiellini C."/>
            <person name="Claverie J.M."/>
            <person name="Renard E."/>
        </authorList>
    </citation>
    <scope>NUCLEOTIDE SEQUENCE [LARGE SCALE GENOMIC DNA]</scope>
    <source>
        <strain evidence="2">SPO-2</strain>
    </source>
</reference>
<dbReference type="PROSITE" id="PS51698">
    <property type="entry name" value="U_BOX"/>
    <property type="match status" value="1"/>
</dbReference>
<dbReference type="Proteomes" id="UP001165289">
    <property type="component" value="Unassembled WGS sequence"/>
</dbReference>
<evidence type="ECO:0000259" key="1">
    <source>
        <dbReference type="PROSITE" id="PS51698"/>
    </source>
</evidence>
<dbReference type="GO" id="GO:0005634">
    <property type="term" value="C:nucleus"/>
    <property type="evidence" value="ECO:0007669"/>
    <property type="project" value="TreeGrafter"/>
</dbReference>
<accession>A0AAV7K678</accession>
<dbReference type="SMART" id="SM00504">
    <property type="entry name" value="Ubox"/>
    <property type="match status" value="1"/>
</dbReference>
<dbReference type="PANTHER" id="PTHR13492:SF2">
    <property type="entry name" value="RING FINGER PROTEIN 37"/>
    <property type="match status" value="1"/>
</dbReference>
<evidence type="ECO:0000313" key="3">
    <source>
        <dbReference type="Proteomes" id="UP001165289"/>
    </source>
</evidence>
<dbReference type="EMBL" id="JAKMXF010000144">
    <property type="protein sequence ID" value="KAI6656583.1"/>
    <property type="molecule type" value="Genomic_DNA"/>
</dbReference>